<dbReference type="PRINTS" id="PR00180">
    <property type="entry name" value="CRETINALDHBP"/>
</dbReference>
<dbReference type="eggNOG" id="KOG1471">
    <property type="taxonomic scope" value="Eukaryota"/>
</dbReference>
<keyword evidence="3" id="KW-1185">Reference proteome</keyword>
<evidence type="ECO:0000313" key="2">
    <source>
        <dbReference type="EnsemblMetazoa" id="SMAR002142-PA"/>
    </source>
</evidence>
<proteinExistence type="predicted"/>
<evidence type="ECO:0000313" key="3">
    <source>
        <dbReference type="Proteomes" id="UP000014500"/>
    </source>
</evidence>
<dbReference type="Pfam" id="PF03765">
    <property type="entry name" value="CRAL_TRIO_N"/>
    <property type="match status" value="1"/>
</dbReference>
<dbReference type="SMART" id="SM00516">
    <property type="entry name" value="SEC14"/>
    <property type="match status" value="1"/>
</dbReference>
<dbReference type="GO" id="GO:0016020">
    <property type="term" value="C:membrane"/>
    <property type="evidence" value="ECO:0007669"/>
    <property type="project" value="TreeGrafter"/>
</dbReference>
<dbReference type="Proteomes" id="UP000014500">
    <property type="component" value="Unassembled WGS sequence"/>
</dbReference>
<dbReference type="PANTHER" id="PTHR10174">
    <property type="entry name" value="ALPHA-TOCOPHEROL TRANSFER PROTEIN-RELATED"/>
    <property type="match status" value="1"/>
</dbReference>
<dbReference type="SMART" id="SM01100">
    <property type="entry name" value="CRAL_TRIO_N"/>
    <property type="match status" value="1"/>
</dbReference>
<sequence length="235" mass="27778">MDDAFLLRFLRARKFDINRAFQLIKNYYKIRLQNPHIYINYRPSDLTKVFAHNLQIILPDRDQFGRKIFIFNAGKWTPELCSLDDYERTNIMCMEMAIEEEETQINGFICIVDMKGFTIHQATHCRPADVKRVVSLIQNCYPGRMKAIHFVNENVFFDMLFFIAKPFISNKMRKRIHFHGNDMTSIHRHICVDILPHEFGGGKPPMDNSEFVRQMLAKDDEFYVNTKYGYSVMSA</sequence>
<dbReference type="HOGENOM" id="CLU_046597_1_3_1"/>
<dbReference type="OMA" id="CENITMQ"/>
<dbReference type="InterPro" id="IPR036865">
    <property type="entry name" value="CRAL-TRIO_dom_sf"/>
</dbReference>
<dbReference type="Pfam" id="PF00650">
    <property type="entry name" value="CRAL_TRIO"/>
    <property type="match status" value="1"/>
</dbReference>
<reference evidence="2" key="2">
    <citation type="submission" date="2015-02" db="UniProtKB">
        <authorList>
            <consortium name="EnsemblMetazoa"/>
        </authorList>
    </citation>
    <scope>IDENTIFICATION</scope>
</reference>
<dbReference type="GO" id="GO:1902936">
    <property type="term" value="F:phosphatidylinositol bisphosphate binding"/>
    <property type="evidence" value="ECO:0007669"/>
    <property type="project" value="TreeGrafter"/>
</dbReference>
<reference evidence="3" key="1">
    <citation type="submission" date="2011-05" db="EMBL/GenBank/DDBJ databases">
        <authorList>
            <person name="Richards S.R."/>
            <person name="Qu J."/>
            <person name="Jiang H."/>
            <person name="Jhangiani S.N."/>
            <person name="Agravi P."/>
            <person name="Goodspeed R."/>
            <person name="Gross S."/>
            <person name="Mandapat C."/>
            <person name="Jackson L."/>
            <person name="Mathew T."/>
            <person name="Pu L."/>
            <person name="Thornton R."/>
            <person name="Saada N."/>
            <person name="Wilczek-Boney K.B."/>
            <person name="Lee S."/>
            <person name="Kovar C."/>
            <person name="Wu Y."/>
            <person name="Scherer S.E."/>
            <person name="Worley K.C."/>
            <person name="Muzny D.M."/>
            <person name="Gibbs R."/>
        </authorList>
    </citation>
    <scope>NUCLEOTIDE SEQUENCE</scope>
    <source>
        <strain evidence="3">Brora</strain>
    </source>
</reference>
<protein>
    <recommendedName>
        <fullName evidence="1">CRAL-TRIO domain-containing protein</fullName>
    </recommendedName>
</protein>
<dbReference type="SUPFAM" id="SSF46938">
    <property type="entry name" value="CRAL/TRIO N-terminal domain"/>
    <property type="match status" value="1"/>
</dbReference>
<dbReference type="CDD" id="cd00170">
    <property type="entry name" value="SEC14"/>
    <property type="match status" value="1"/>
</dbReference>
<dbReference type="AlphaFoldDB" id="T1IME1"/>
<dbReference type="EMBL" id="JH431029">
    <property type="status" value="NOT_ANNOTATED_CDS"/>
    <property type="molecule type" value="Genomic_DNA"/>
</dbReference>
<evidence type="ECO:0000259" key="1">
    <source>
        <dbReference type="PROSITE" id="PS50191"/>
    </source>
</evidence>
<dbReference type="EnsemblMetazoa" id="SMAR002142-RA">
    <property type="protein sequence ID" value="SMAR002142-PA"/>
    <property type="gene ID" value="SMAR002142"/>
</dbReference>
<dbReference type="PANTHER" id="PTHR10174:SF130">
    <property type="entry name" value="ALPHA-TOCOPHEROL TRANSFER PROTEIN-LIKE"/>
    <property type="match status" value="1"/>
</dbReference>
<dbReference type="STRING" id="126957.T1IME1"/>
<dbReference type="PhylomeDB" id="T1IME1"/>
<dbReference type="PROSITE" id="PS50191">
    <property type="entry name" value="CRAL_TRIO"/>
    <property type="match status" value="1"/>
</dbReference>
<name>T1IME1_STRMM</name>
<dbReference type="InterPro" id="IPR036273">
    <property type="entry name" value="CRAL/TRIO_N_dom_sf"/>
</dbReference>
<feature type="domain" description="CRAL-TRIO" evidence="1">
    <location>
        <begin position="45"/>
        <end position="207"/>
    </location>
</feature>
<accession>T1IME1</accession>
<dbReference type="Gene3D" id="3.40.525.10">
    <property type="entry name" value="CRAL-TRIO lipid binding domain"/>
    <property type="match status" value="1"/>
</dbReference>
<dbReference type="InterPro" id="IPR011074">
    <property type="entry name" value="CRAL/TRIO_N_dom"/>
</dbReference>
<dbReference type="Gene3D" id="1.10.8.20">
    <property type="entry name" value="N-terminal domain of phosphatidylinositol transfer protein sec14p"/>
    <property type="match status" value="1"/>
</dbReference>
<dbReference type="SUPFAM" id="SSF52087">
    <property type="entry name" value="CRAL/TRIO domain"/>
    <property type="match status" value="1"/>
</dbReference>
<organism evidence="2 3">
    <name type="scientific">Strigamia maritima</name>
    <name type="common">European centipede</name>
    <name type="synonym">Geophilus maritimus</name>
    <dbReference type="NCBI Taxonomy" id="126957"/>
    <lineage>
        <taxon>Eukaryota</taxon>
        <taxon>Metazoa</taxon>
        <taxon>Ecdysozoa</taxon>
        <taxon>Arthropoda</taxon>
        <taxon>Myriapoda</taxon>
        <taxon>Chilopoda</taxon>
        <taxon>Pleurostigmophora</taxon>
        <taxon>Geophilomorpha</taxon>
        <taxon>Linotaeniidae</taxon>
        <taxon>Strigamia</taxon>
    </lineage>
</organism>
<dbReference type="Gene3D" id="1.20.5.1200">
    <property type="entry name" value="Alpha-tocopherol transfer"/>
    <property type="match status" value="1"/>
</dbReference>
<dbReference type="InterPro" id="IPR001251">
    <property type="entry name" value="CRAL-TRIO_dom"/>
</dbReference>